<dbReference type="PANTHER" id="PTHR13132:SF29">
    <property type="entry name" value="ALPHA-(1,6)-FUCOSYLTRANSFERASE"/>
    <property type="match status" value="1"/>
</dbReference>
<name>A0A7S1IAV2_9EUGL</name>
<dbReference type="Gene3D" id="3.40.50.11350">
    <property type="match status" value="1"/>
</dbReference>
<feature type="domain" description="Alpha-(1,6)-fucosyltransferase N- and catalytic" evidence="1">
    <location>
        <begin position="190"/>
        <end position="350"/>
    </location>
</feature>
<dbReference type="InterPro" id="IPR045573">
    <property type="entry name" value="Fut8_N_cat"/>
</dbReference>
<evidence type="ECO:0000259" key="1">
    <source>
        <dbReference type="Pfam" id="PF19745"/>
    </source>
</evidence>
<gene>
    <name evidence="2" type="ORF">EGYM00392_LOCUS17565</name>
</gene>
<protein>
    <recommendedName>
        <fullName evidence="1">Alpha-(1,6)-fucosyltransferase N- and catalytic domain-containing protein</fullName>
    </recommendedName>
</protein>
<dbReference type="PANTHER" id="PTHR13132">
    <property type="entry name" value="ALPHA- 1,6 -FUCOSYLTRANSFERASE"/>
    <property type="match status" value="1"/>
</dbReference>
<reference evidence="2" key="1">
    <citation type="submission" date="2021-01" db="EMBL/GenBank/DDBJ databases">
        <authorList>
            <person name="Corre E."/>
            <person name="Pelletier E."/>
            <person name="Niang G."/>
            <person name="Scheremetjew M."/>
            <person name="Finn R."/>
            <person name="Kale V."/>
            <person name="Holt S."/>
            <person name="Cochrane G."/>
            <person name="Meng A."/>
            <person name="Brown T."/>
            <person name="Cohen L."/>
        </authorList>
    </citation>
    <scope>NUCLEOTIDE SEQUENCE</scope>
    <source>
        <strain evidence="2">NIES-381</strain>
    </source>
</reference>
<sequence>MSAKQRQAAQRADRMEQMLQTAKAGTVAPELLNATLPKTSPRYTMLPFVSLISEMTDYQWVDWVRGTNNLPLTREMQAILFLHQNPVTCLDKKFLIWKMFNSGLGNDLHILSWALAAAMNMGRILAVDTVSIMGNDWKYAKGFTPNTPDYYFLPLTNCSMAEIKRTKHIGGLHFPGQTSRFKYGAELLQGFERYGATWWRSQAIRYFLRPRRWWSDHLKAFNANFTQPVPDPLPPNVISIHVRHSDKKKEMDLLPLSSYMAAAERIRALQPEVDTIFLSSEDGVVIKATEKFPHWKFFTVPENRQNLNHEGFIARYGGFNLMEISMMNLHFHTQCDYFVGTRMSNWCRLIDESRLTGNKFDRLMVWLNGAASNGNI</sequence>
<dbReference type="GO" id="GO:0006487">
    <property type="term" value="P:protein N-linked glycosylation"/>
    <property type="evidence" value="ECO:0007669"/>
    <property type="project" value="TreeGrafter"/>
</dbReference>
<proteinExistence type="predicted"/>
<dbReference type="GO" id="GO:0046921">
    <property type="term" value="F:alpha-(1-&gt;6)-fucosyltransferase activity"/>
    <property type="evidence" value="ECO:0007669"/>
    <property type="project" value="TreeGrafter"/>
</dbReference>
<dbReference type="EMBL" id="HBGA01047818">
    <property type="protein sequence ID" value="CAD9006475.1"/>
    <property type="molecule type" value="Transcribed_RNA"/>
</dbReference>
<dbReference type="AlphaFoldDB" id="A0A7S1IAV2"/>
<evidence type="ECO:0000313" key="2">
    <source>
        <dbReference type="EMBL" id="CAD9006475.1"/>
    </source>
</evidence>
<accession>A0A7S1IAV2</accession>
<dbReference type="Pfam" id="PF19745">
    <property type="entry name" value="FUT8_N_cat"/>
    <property type="match status" value="1"/>
</dbReference>
<organism evidence="2">
    <name type="scientific">Eutreptiella gymnastica</name>
    <dbReference type="NCBI Taxonomy" id="73025"/>
    <lineage>
        <taxon>Eukaryota</taxon>
        <taxon>Discoba</taxon>
        <taxon>Euglenozoa</taxon>
        <taxon>Euglenida</taxon>
        <taxon>Spirocuta</taxon>
        <taxon>Euglenophyceae</taxon>
        <taxon>Eutreptiales</taxon>
        <taxon>Eutreptiaceae</taxon>
        <taxon>Eutreptiella</taxon>
    </lineage>
</organism>